<dbReference type="RefSeq" id="WP_118920143.1">
    <property type="nucleotide sequence ID" value="NZ_QWEG01000004.1"/>
</dbReference>
<keyword evidence="3" id="KW-1185">Reference proteome</keyword>
<proteinExistence type="predicted"/>
<gene>
    <name evidence="2" type="ORF">D1B31_07520</name>
</gene>
<dbReference type="Proteomes" id="UP000284416">
    <property type="component" value="Unassembled WGS sequence"/>
</dbReference>
<reference evidence="2 3" key="1">
    <citation type="journal article" date="2017" name="Int. J. Syst. Evol. Microbiol.">
        <title>Bacillus notoginsengisoli sp. nov., a novel bacterium isolated from the rhizosphere of Panax notoginseng.</title>
        <authorList>
            <person name="Zhang M.Y."/>
            <person name="Cheng J."/>
            <person name="Cai Y."/>
            <person name="Zhang T.Y."/>
            <person name="Wu Y.Y."/>
            <person name="Manikprabhu D."/>
            <person name="Li W.J."/>
            <person name="Zhang Y.X."/>
        </authorList>
    </citation>
    <scope>NUCLEOTIDE SEQUENCE [LARGE SCALE GENOMIC DNA]</scope>
    <source>
        <strain evidence="2 3">JCM 30743</strain>
    </source>
</reference>
<dbReference type="EMBL" id="QWEG01000004">
    <property type="protein sequence ID" value="RHW41559.1"/>
    <property type="molecule type" value="Genomic_DNA"/>
</dbReference>
<sequence length="145" mass="15501">MAGTSRFWKMIVLGALAGGAISLFKRETRTAVFDSAKKTSDNLVYALKNPGEITDTIRDAAKKIQHTVEQMNDDIVYIAGKVEELRDTTPQLVGILKDTKGAFAKKEEGEGPETVSAMAGGISGEDGKDPILSEVILKEADTVGT</sequence>
<feature type="region of interest" description="Disordered" evidence="1">
    <location>
        <begin position="105"/>
        <end position="127"/>
    </location>
</feature>
<dbReference type="OrthoDB" id="2353585at2"/>
<organism evidence="2 3">
    <name type="scientific">Neobacillus notoginsengisoli</name>
    <dbReference type="NCBI Taxonomy" id="1578198"/>
    <lineage>
        <taxon>Bacteria</taxon>
        <taxon>Bacillati</taxon>
        <taxon>Bacillota</taxon>
        <taxon>Bacilli</taxon>
        <taxon>Bacillales</taxon>
        <taxon>Bacillaceae</taxon>
        <taxon>Neobacillus</taxon>
    </lineage>
</organism>
<protein>
    <submittedName>
        <fullName evidence="2">YtxH domain-containing protein</fullName>
    </submittedName>
</protein>
<evidence type="ECO:0000313" key="3">
    <source>
        <dbReference type="Proteomes" id="UP000284416"/>
    </source>
</evidence>
<accession>A0A417YVY2</accession>
<evidence type="ECO:0000313" key="2">
    <source>
        <dbReference type="EMBL" id="RHW41559.1"/>
    </source>
</evidence>
<comment type="caution">
    <text evidence="2">The sequence shown here is derived from an EMBL/GenBank/DDBJ whole genome shotgun (WGS) entry which is preliminary data.</text>
</comment>
<dbReference type="AlphaFoldDB" id="A0A417YVY2"/>
<evidence type="ECO:0000256" key="1">
    <source>
        <dbReference type="SAM" id="MobiDB-lite"/>
    </source>
</evidence>
<name>A0A417YVY2_9BACI</name>